<dbReference type="VEuPathDB" id="VectorBase:MDOMA2_020459"/>
<organism evidence="3 4">
    <name type="scientific">Musca domestica</name>
    <name type="common">House fly</name>
    <dbReference type="NCBI Taxonomy" id="7370"/>
    <lineage>
        <taxon>Eukaryota</taxon>
        <taxon>Metazoa</taxon>
        <taxon>Ecdysozoa</taxon>
        <taxon>Arthropoda</taxon>
        <taxon>Hexapoda</taxon>
        <taxon>Insecta</taxon>
        <taxon>Pterygota</taxon>
        <taxon>Neoptera</taxon>
        <taxon>Endopterygota</taxon>
        <taxon>Diptera</taxon>
        <taxon>Brachycera</taxon>
        <taxon>Muscomorpha</taxon>
        <taxon>Muscoidea</taxon>
        <taxon>Muscidae</taxon>
        <taxon>Musca</taxon>
    </lineage>
</organism>
<feature type="region of interest" description="Disordered" evidence="1">
    <location>
        <begin position="133"/>
        <end position="184"/>
    </location>
</feature>
<feature type="region of interest" description="Disordered" evidence="1">
    <location>
        <begin position="59"/>
        <end position="88"/>
    </location>
</feature>
<feature type="compositionally biased region" description="Low complexity" evidence="1">
    <location>
        <begin position="133"/>
        <end position="168"/>
    </location>
</feature>
<feature type="compositionally biased region" description="Polar residues" evidence="1">
    <location>
        <begin position="60"/>
        <end position="80"/>
    </location>
</feature>
<dbReference type="OrthoDB" id="8048620at2759"/>
<accession>A0A9J7I2Z0</accession>
<dbReference type="VEuPathDB" id="VectorBase:MDOA000299"/>
<reference evidence="4" key="1">
    <citation type="submission" date="2025-08" db="UniProtKB">
        <authorList>
            <consortium name="RefSeq"/>
        </authorList>
    </citation>
    <scope>IDENTIFICATION</scope>
    <source>
        <strain evidence="4">Aabys</strain>
        <tissue evidence="4">Whole body</tissue>
    </source>
</reference>
<proteinExistence type="predicted"/>
<feature type="signal peptide" evidence="2">
    <location>
        <begin position="1"/>
        <end position="18"/>
    </location>
</feature>
<dbReference type="RefSeq" id="XP_005184094.2">
    <property type="nucleotide sequence ID" value="XM_005184037.4"/>
</dbReference>
<dbReference type="GeneID" id="101900266"/>
<protein>
    <submittedName>
        <fullName evidence="4">Uncharacterized protein DDB_G0271670-like isoform X1</fullName>
    </submittedName>
</protein>
<evidence type="ECO:0000256" key="2">
    <source>
        <dbReference type="SAM" id="SignalP"/>
    </source>
</evidence>
<dbReference type="Proteomes" id="UP001652621">
    <property type="component" value="Unplaced"/>
</dbReference>
<gene>
    <name evidence="4" type="primary">LOC101900266</name>
</gene>
<keyword evidence="2" id="KW-0732">Signal</keyword>
<name>A0A9J7I2Z0_MUSDO</name>
<evidence type="ECO:0000313" key="3">
    <source>
        <dbReference type="Proteomes" id="UP001652621"/>
    </source>
</evidence>
<evidence type="ECO:0000313" key="4">
    <source>
        <dbReference type="RefSeq" id="XP_005184094.2"/>
    </source>
</evidence>
<feature type="chain" id="PRO_5047197616" evidence="2">
    <location>
        <begin position="19"/>
        <end position="184"/>
    </location>
</feature>
<keyword evidence="3" id="KW-1185">Reference proteome</keyword>
<sequence>MKVLLISLSFILVAQCRGGVLLHNIRDSLHSKIYGHGLHGENNNSPVININNYQNVNQQSTLGTAGGSTHHNRGDWNSNRGDGYSNHHSMKQESYYQHPSKFGQHHNSNRFGNNKIGSLSSSSAAASSAASQFGGSASTASSSSSSVFGSGFRGSSSTSSSSSSSSSSVNGYRKDPFYNNPWRY</sequence>
<evidence type="ECO:0000256" key="1">
    <source>
        <dbReference type="SAM" id="MobiDB-lite"/>
    </source>
</evidence>